<dbReference type="AlphaFoldDB" id="A0A4R5KHD0"/>
<feature type="transmembrane region" description="Helical" evidence="1">
    <location>
        <begin position="118"/>
        <end position="139"/>
    </location>
</feature>
<keyword evidence="1" id="KW-0472">Membrane</keyword>
<feature type="transmembrane region" description="Helical" evidence="1">
    <location>
        <begin position="180"/>
        <end position="201"/>
    </location>
</feature>
<keyword evidence="3" id="KW-1185">Reference proteome</keyword>
<sequence>MGKSTIRALVLVLALAISAYAVIQYGLFDPRKAGLVSIKLRNPDFRLEPWVYVLYTHITTAVLALAIGPFQLFLKPRSTRRLRRHRLLGYIYVGSVTVSGLVNLYLSLYATGGWVSGLGFLLLDVLWVGATWIGVFKIAGDHAHAHKEWMLRSYALTFAAVTLRLWLPVLLVIYQGSFVQAYQVVAWLSWIPNLLFIEAWIRLRRERSGRLSG</sequence>
<evidence type="ECO:0000256" key="1">
    <source>
        <dbReference type="SAM" id="Phobius"/>
    </source>
</evidence>
<dbReference type="Proteomes" id="UP000295636">
    <property type="component" value="Unassembled WGS sequence"/>
</dbReference>
<feature type="transmembrane region" description="Helical" evidence="1">
    <location>
        <begin position="151"/>
        <end position="174"/>
    </location>
</feature>
<keyword evidence="1" id="KW-0812">Transmembrane</keyword>
<comment type="caution">
    <text evidence="2">The sequence shown here is derived from an EMBL/GenBank/DDBJ whole genome shotgun (WGS) entry which is preliminary data.</text>
</comment>
<organism evidence="2 3">
    <name type="scientific">Paenibacillus piri</name>
    <dbReference type="NCBI Taxonomy" id="2547395"/>
    <lineage>
        <taxon>Bacteria</taxon>
        <taxon>Bacillati</taxon>
        <taxon>Bacillota</taxon>
        <taxon>Bacilli</taxon>
        <taxon>Bacillales</taxon>
        <taxon>Paenibacillaceae</taxon>
        <taxon>Paenibacillus</taxon>
    </lineage>
</organism>
<dbReference type="EMBL" id="SMRT01000015">
    <property type="protein sequence ID" value="TDF93767.1"/>
    <property type="molecule type" value="Genomic_DNA"/>
</dbReference>
<protein>
    <submittedName>
        <fullName evidence="2">DUF2306 domain-containing protein</fullName>
    </submittedName>
</protein>
<dbReference type="InterPro" id="IPR018750">
    <property type="entry name" value="DUF2306_membrane"/>
</dbReference>
<gene>
    <name evidence="2" type="ORF">E1757_25580</name>
</gene>
<reference evidence="2 3" key="1">
    <citation type="submission" date="2019-03" db="EMBL/GenBank/DDBJ databases">
        <title>This is whole genome sequence of Paenibacillus sp MS74 strain.</title>
        <authorList>
            <person name="Trinh H.N."/>
        </authorList>
    </citation>
    <scope>NUCLEOTIDE SEQUENCE [LARGE SCALE GENOMIC DNA]</scope>
    <source>
        <strain evidence="2 3">MS74</strain>
    </source>
</reference>
<feature type="transmembrane region" description="Helical" evidence="1">
    <location>
        <begin position="86"/>
        <end position="106"/>
    </location>
</feature>
<evidence type="ECO:0000313" key="3">
    <source>
        <dbReference type="Proteomes" id="UP000295636"/>
    </source>
</evidence>
<dbReference type="Pfam" id="PF10067">
    <property type="entry name" value="DUF2306"/>
    <property type="match status" value="1"/>
</dbReference>
<feature type="transmembrane region" description="Helical" evidence="1">
    <location>
        <begin position="50"/>
        <end position="74"/>
    </location>
</feature>
<accession>A0A4R5KHD0</accession>
<keyword evidence="1" id="KW-1133">Transmembrane helix</keyword>
<dbReference type="OrthoDB" id="195502at2"/>
<evidence type="ECO:0000313" key="2">
    <source>
        <dbReference type="EMBL" id="TDF93767.1"/>
    </source>
</evidence>
<proteinExistence type="predicted"/>
<dbReference type="RefSeq" id="WP_133233529.1">
    <property type="nucleotide sequence ID" value="NZ_SMRT01000015.1"/>
</dbReference>
<name>A0A4R5KHD0_9BACL</name>